<dbReference type="PANTHER" id="PTHR31099:SF28">
    <property type="entry name" value="F5J5.12"/>
    <property type="match status" value="1"/>
</dbReference>
<feature type="region of interest" description="Disordered" evidence="2">
    <location>
        <begin position="627"/>
        <end position="646"/>
    </location>
</feature>
<feature type="compositionally biased region" description="Polar residues" evidence="2">
    <location>
        <begin position="348"/>
        <end position="359"/>
    </location>
</feature>
<organism evidence="4 5">
    <name type="scientific">Cuscuta campestris</name>
    <dbReference type="NCBI Taxonomy" id="132261"/>
    <lineage>
        <taxon>Eukaryota</taxon>
        <taxon>Viridiplantae</taxon>
        <taxon>Streptophyta</taxon>
        <taxon>Embryophyta</taxon>
        <taxon>Tracheophyta</taxon>
        <taxon>Spermatophyta</taxon>
        <taxon>Magnoliopsida</taxon>
        <taxon>eudicotyledons</taxon>
        <taxon>Gunneridae</taxon>
        <taxon>Pentapetalae</taxon>
        <taxon>asterids</taxon>
        <taxon>lamiids</taxon>
        <taxon>Solanales</taxon>
        <taxon>Convolvulaceae</taxon>
        <taxon>Cuscuteae</taxon>
        <taxon>Cuscuta</taxon>
        <taxon>Cuscuta subgen. Grammica</taxon>
        <taxon>Cuscuta sect. Cleistogrammica</taxon>
    </lineage>
</organism>
<reference evidence="4 5" key="1">
    <citation type="submission" date="2018-04" db="EMBL/GenBank/DDBJ databases">
        <authorList>
            <person name="Vogel A."/>
        </authorList>
    </citation>
    <scope>NUCLEOTIDE SEQUENCE [LARGE SCALE GENOMIC DNA]</scope>
</reference>
<evidence type="ECO:0000256" key="1">
    <source>
        <dbReference type="SAM" id="Coils"/>
    </source>
</evidence>
<dbReference type="OrthoDB" id="384458at2759"/>
<protein>
    <recommendedName>
        <fullName evidence="3">Transposase (putative) gypsy type domain-containing protein</fullName>
    </recommendedName>
</protein>
<evidence type="ECO:0000313" key="4">
    <source>
        <dbReference type="EMBL" id="VFQ73613.1"/>
    </source>
</evidence>
<sequence>MSSPDSQDISASDARASEEPLSSSSSTGSPSPVSRSRSVPNPNIPEPRPVNQMPGQIFQEGSEPVEDEPAPYDPDNESYEAWVDRLETAGYFPLPTSYPSEIYPHVSKIAQNKARRNLPEGYVLEYDPNWPNIITPHRDDRVGFHIISLESGTVFPLRPLLVELCHCFKILPRQITPNAHRFLNAFVNICIHLKIDPSLRFFLYLFEVLPGKSGCDGYVYFKCRNGRQFISDLPQSNRQWKEKFVFIKFPTVSPLAGIPWNDHILKPQFTEPATAPDLEESLEKLLRGDSFTGQMFHYGAWIWRVQPGGQGTPMAQEAAGHGVPAPGNTAEAGGPSHPDMNFRAFNMPKTTGGSSSSAPKTVPVQKETIEVHSEEEAPLTGGGTQTGKAPVNPSPNKGKGKKRMKQAATTHPSVKKRRGEDPSDEESLEELWVKLTLKLKGVIFVLTGIFSRVCLSIFVLTDVLFYMQMGEVRSVVLEQLTEDSSSRLAKLEEKLRRFEAHNRELKELTARQADEMANLSAIAEGAKAETLQLKEENLKLMEDLESKELEFPSRARQWVGENLGETARVITSTPEVTMEAFKFIYQEEQGREMITQIGSYGFMSGQKRDREATHAVLTERDRAFTAETYGLAPIPEEEPEPPFPLE</sequence>
<gene>
    <name evidence="4" type="ORF">CCAM_LOCUS15389</name>
</gene>
<dbReference type="EMBL" id="OOIL02001236">
    <property type="protein sequence ID" value="VFQ73613.1"/>
    <property type="molecule type" value="Genomic_DNA"/>
</dbReference>
<keyword evidence="5" id="KW-1185">Reference proteome</keyword>
<dbReference type="Proteomes" id="UP000595140">
    <property type="component" value="Unassembled WGS sequence"/>
</dbReference>
<name>A0A484LBD2_9ASTE</name>
<feature type="compositionally biased region" description="Low complexity" evidence="2">
    <location>
        <begin position="19"/>
        <end position="41"/>
    </location>
</feature>
<evidence type="ECO:0000259" key="3">
    <source>
        <dbReference type="Pfam" id="PF04195"/>
    </source>
</evidence>
<feature type="compositionally biased region" description="Polar residues" evidence="2">
    <location>
        <begin position="1"/>
        <end position="10"/>
    </location>
</feature>
<feature type="coiled-coil region" evidence="1">
    <location>
        <begin position="481"/>
        <end position="550"/>
    </location>
</feature>
<evidence type="ECO:0000313" key="5">
    <source>
        <dbReference type="Proteomes" id="UP000595140"/>
    </source>
</evidence>
<proteinExistence type="predicted"/>
<evidence type="ECO:0000256" key="2">
    <source>
        <dbReference type="SAM" id="MobiDB-lite"/>
    </source>
</evidence>
<dbReference type="PANTHER" id="PTHR31099">
    <property type="entry name" value="OS06G0165300 PROTEIN"/>
    <property type="match status" value="1"/>
</dbReference>
<dbReference type="Pfam" id="PF04195">
    <property type="entry name" value="Transposase_28"/>
    <property type="match status" value="1"/>
</dbReference>
<dbReference type="InterPro" id="IPR007321">
    <property type="entry name" value="Transposase_28"/>
</dbReference>
<feature type="compositionally biased region" description="Acidic residues" evidence="2">
    <location>
        <begin position="63"/>
        <end position="76"/>
    </location>
</feature>
<dbReference type="AlphaFoldDB" id="A0A484LBD2"/>
<feature type="region of interest" description="Disordered" evidence="2">
    <location>
        <begin position="311"/>
        <end position="426"/>
    </location>
</feature>
<keyword evidence="1" id="KW-0175">Coiled coil</keyword>
<feature type="domain" description="Transposase (putative) gypsy type" evidence="3">
    <location>
        <begin position="148"/>
        <end position="208"/>
    </location>
</feature>
<feature type="region of interest" description="Disordered" evidence="2">
    <location>
        <begin position="1"/>
        <end position="76"/>
    </location>
</feature>
<accession>A0A484LBD2</accession>